<proteinExistence type="predicted"/>
<accession>A0A0F9QCS3</accession>
<gene>
    <name evidence="1" type="ORF">LCGC14_0789680</name>
</gene>
<organism evidence="1">
    <name type="scientific">marine sediment metagenome</name>
    <dbReference type="NCBI Taxonomy" id="412755"/>
    <lineage>
        <taxon>unclassified sequences</taxon>
        <taxon>metagenomes</taxon>
        <taxon>ecological metagenomes</taxon>
    </lineage>
</organism>
<evidence type="ECO:0008006" key="2">
    <source>
        <dbReference type="Google" id="ProtNLM"/>
    </source>
</evidence>
<name>A0A0F9QCS3_9ZZZZ</name>
<protein>
    <recommendedName>
        <fullName evidence="2">Phage major capsid protein</fullName>
    </recommendedName>
</protein>
<evidence type="ECO:0000313" key="1">
    <source>
        <dbReference type="EMBL" id="KKN34827.1"/>
    </source>
</evidence>
<dbReference type="EMBL" id="LAZR01002081">
    <property type="protein sequence ID" value="KKN34827.1"/>
    <property type="molecule type" value="Genomic_DNA"/>
</dbReference>
<feature type="non-terminal residue" evidence="1">
    <location>
        <position position="184"/>
    </location>
</feature>
<sequence>MLKELKELREKQLANEAKLAKVFEEAKTDDGQPEFTQVTCLGDEVKGDSYAVAEKVRGMNDELTENGKKIDDLATAEKVADDLAERTKGVRQVPHPSEGARRKSLGEMVTEHKLYEDWVAGNKSAAEMKDLFKGTVMCGIDRTIFGQATPAQAAAHVREGVAMGGDTRFLLANGCSIMPEYSHR</sequence>
<comment type="caution">
    <text evidence="1">The sequence shown here is derived from an EMBL/GenBank/DDBJ whole genome shotgun (WGS) entry which is preliminary data.</text>
</comment>
<dbReference type="AlphaFoldDB" id="A0A0F9QCS3"/>
<reference evidence="1" key="1">
    <citation type="journal article" date="2015" name="Nature">
        <title>Complex archaea that bridge the gap between prokaryotes and eukaryotes.</title>
        <authorList>
            <person name="Spang A."/>
            <person name="Saw J.H."/>
            <person name="Jorgensen S.L."/>
            <person name="Zaremba-Niedzwiedzka K."/>
            <person name="Martijn J."/>
            <person name="Lind A.E."/>
            <person name="van Eijk R."/>
            <person name="Schleper C."/>
            <person name="Guy L."/>
            <person name="Ettema T.J."/>
        </authorList>
    </citation>
    <scope>NUCLEOTIDE SEQUENCE</scope>
</reference>